<feature type="region of interest" description="Disordered" evidence="1">
    <location>
        <begin position="129"/>
        <end position="167"/>
    </location>
</feature>
<accession>D4DKR9</accession>
<protein>
    <submittedName>
        <fullName evidence="2">Uncharacterized protein</fullName>
    </submittedName>
</protein>
<dbReference type="HOGENOM" id="CLU_1204516_0_0_1"/>
<feature type="region of interest" description="Disordered" evidence="1">
    <location>
        <begin position="206"/>
        <end position="235"/>
    </location>
</feature>
<comment type="caution">
    <text evidence="2">The sequence shown here is derived from an EMBL/GenBank/DDBJ whole genome shotgun (WGS) entry which is preliminary data.</text>
</comment>
<reference evidence="3" key="1">
    <citation type="journal article" date="2011" name="Genome Biol.">
        <title>Comparative and functional genomics provide insights into the pathogenicity of dermatophytic fungi.</title>
        <authorList>
            <person name="Burmester A."/>
            <person name="Shelest E."/>
            <person name="Gloeckner G."/>
            <person name="Heddergott C."/>
            <person name="Schindler S."/>
            <person name="Staib P."/>
            <person name="Heidel A."/>
            <person name="Felder M."/>
            <person name="Petzold A."/>
            <person name="Szafranski K."/>
            <person name="Feuermann M."/>
            <person name="Pedruzzi I."/>
            <person name="Priebe S."/>
            <person name="Groth M."/>
            <person name="Winkler R."/>
            <person name="Li W."/>
            <person name="Kniemeyer O."/>
            <person name="Schroeckh V."/>
            <person name="Hertweck C."/>
            <person name="Hube B."/>
            <person name="White T.C."/>
            <person name="Platzer M."/>
            <person name="Guthke R."/>
            <person name="Heitman J."/>
            <person name="Woestemeyer J."/>
            <person name="Zipfel P.F."/>
            <person name="Monod M."/>
            <person name="Brakhage A.A."/>
        </authorList>
    </citation>
    <scope>NUCLEOTIDE SEQUENCE [LARGE SCALE GENOMIC DNA]</scope>
    <source>
        <strain evidence="3">HKI 0517</strain>
    </source>
</reference>
<dbReference type="KEGG" id="tve:TRV_07793"/>
<evidence type="ECO:0000313" key="3">
    <source>
        <dbReference type="Proteomes" id="UP000008383"/>
    </source>
</evidence>
<feature type="compositionally biased region" description="Basic and acidic residues" evidence="1">
    <location>
        <begin position="218"/>
        <end position="235"/>
    </location>
</feature>
<evidence type="ECO:0000313" key="2">
    <source>
        <dbReference type="EMBL" id="EFE37573.1"/>
    </source>
</evidence>
<name>D4DKR9_TRIVH</name>
<dbReference type="AlphaFoldDB" id="D4DKR9"/>
<keyword evidence="3" id="KW-1185">Reference proteome</keyword>
<dbReference type="Proteomes" id="UP000008383">
    <property type="component" value="Unassembled WGS sequence"/>
</dbReference>
<sequence>MGIDTPSLKLAVDNAHVLLDSVTSRLLLQHCFNHGNLTFLRRDSAICGNEMVYINPLLDWNPPSLLFISTSSPKASKSAENTAKRALLHLVSCKHHCQRHSSVLPKDISLYLYIYKNHQEQVAKMPAQNNNTTTTTNNNNNNNNAGNNNAGNNNAGNTNTGNDNAGNNGLGNARRFILTLSRIDRVIIYDTRTGAITQTALSARRRLRPRNVTTPLRNENRGRDNREEEEKKEKT</sequence>
<gene>
    <name evidence="2" type="ORF">TRV_07793</name>
</gene>
<dbReference type="EMBL" id="ACYE01000479">
    <property type="protein sequence ID" value="EFE37573.1"/>
    <property type="molecule type" value="Genomic_DNA"/>
</dbReference>
<dbReference type="OrthoDB" id="10519310at2759"/>
<evidence type="ECO:0000256" key="1">
    <source>
        <dbReference type="SAM" id="MobiDB-lite"/>
    </source>
</evidence>
<dbReference type="GeneID" id="9579589"/>
<dbReference type="RefSeq" id="XP_003018218.1">
    <property type="nucleotide sequence ID" value="XM_003018172.1"/>
</dbReference>
<proteinExistence type="predicted"/>
<organism evidence="2 3">
    <name type="scientific">Trichophyton verrucosum (strain HKI 0517)</name>
    <dbReference type="NCBI Taxonomy" id="663202"/>
    <lineage>
        <taxon>Eukaryota</taxon>
        <taxon>Fungi</taxon>
        <taxon>Dikarya</taxon>
        <taxon>Ascomycota</taxon>
        <taxon>Pezizomycotina</taxon>
        <taxon>Eurotiomycetes</taxon>
        <taxon>Eurotiomycetidae</taxon>
        <taxon>Onygenales</taxon>
        <taxon>Arthrodermataceae</taxon>
        <taxon>Trichophyton</taxon>
    </lineage>
</organism>